<comment type="caution">
    <text evidence="3">The sequence shown here is derived from an EMBL/GenBank/DDBJ whole genome shotgun (WGS) entry which is preliminary data.</text>
</comment>
<dbReference type="SUPFAM" id="SSF53756">
    <property type="entry name" value="UDP-Glycosyltransferase/glycogen phosphorylase"/>
    <property type="match status" value="1"/>
</dbReference>
<evidence type="ECO:0000313" key="4">
    <source>
        <dbReference type="Proteomes" id="UP001273350"/>
    </source>
</evidence>
<dbReference type="Pfam" id="PF00534">
    <property type="entry name" value="Glycos_transf_1"/>
    <property type="match status" value="1"/>
</dbReference>
<dbReference type="RefSeq" id="WP_230003254.1">
    <property type="nucleotide sequence ID" value="NZ_CP087134.1"/>
</dbReference>
<dbReference type="InterPro" id="IPR028098">
    <property type="entry name" value="Glyco_trans_4-like_N"/>
</dbReference>
<accession>A0ABU4RCT2</accession>
<evidence type="ECO:0000259" key="2">
    <source>
        <dbReference type="Pfam" id="PF13439"/>
    </source>
</evidence>
<dbReference type="CDD" id="cd03811">
    <property type="entry name" value="GT4_GT28_WabH-like"/>
    <property type="match status" value="1"/>
</dbReference>
<evidence type="ECO:0000259" key="1">
    <source>
        <dbReference type="Pfam" id="PF00534"/>
    </source>
</evidence>
<keyword evidence="3" id="KW-0808">Transferase</keyword>
<dbReference type="Proteomes" id="UP001273350">
    <property type="component" value="Unassembled WGS sequence"/>
</dbReference>
<dbReference type="GO" id="GO:0016757">
    <property type="term" value="F:glycosyltransferase activity"/>
    <property type="evidence" value="ECO:0007669"/>
    <property type="project" value="UniProtKB-KW"/>
</dbReference>
<dbReference type="Gene3D" id="3.40.50.2000">
    <property type="entry name" value="Glycogen Phosphorylase B"/>
    <property type="match status" value="2"/>
</dbReference>
<feature type="domain" description="Glycosyltransferase subfamily 4-like N-terminal" evidence="2">
    <location>
        <begin position="13"/>
        <end position="163"/>
    </location>
</feature>
<dbReference type="PANTHER" id="PTHR12526">
    <property type="entry name" value="GLYCOSYLTRANSFERASE"/>
    <property type="match status" value="1"/>
</dbReference>
<name>A0ABU4RCT2_9FLAO</name>
<dbReference type="EMBL" id="JAWXVI010000006">
    <property type="protein sequence ID" value="MDX6190076.1"/>
    <property type="molecule type" value="Genomic_DNA"/>
</dbReference>
<reference evidence="3 4" key="1">
    <citation type="submission" date="2023-11" db="EMBL/GenBank/DDBJ databases">
        <title>Unpublished Manusciprt.</title>
        <authorList>
            <person name="Saticioglu I.B."/>
            <person name="Ay H."/>
            <person name="Ajmi N."/>
            <person name="Altun S."/>
            <person name="Duman M."/>
        </authorList>
    </citation>
    <scope>NUCLEOTIDE SEQUENCE [LARGE SCALE GENOMIC DNA]</scope>
    <source>
        <strain evidence="3 4">Fl-318</strain>
    </source>
</reference>
<proteinExistence type="predicted"/>
<protein>
    <submittedName>
        <fullName evidence="3">Glycosyltransferase</fullName>
        <ecNumber evidence="3">2.4.-.-</ecNumber>
    </submittedName>
</protein>
<dbReference type="Pfam" id="PF13439">
    <property type="entry name" value="Glyco_transf_4"/>
    <property type="match status" value="1"/>
</dbReference>
<feature type="domain" description="Glycosyl transferase family 1" evidence="1">
    <location>
        <begin position="172"/>
        <end position="332"/>
    </location>
</feature>
<sequence>MRIVQLIDSLETGGAERMAVNYANALAKKITFSGLIATRKEGLLLSQIDEKVSYLFLKRKKSVDFKAVFQLRKYLKNNKIDIIHAHSSSFFIAVLAKITLPRVKIIWHDHYGISQDLTLRKSLSLKFGSVFFKGIISVNTALEKWAASYLFCPDIIFLPNFIEKSVILNEKISLFGSEGKRIICVANLRPQKNYELLLNVARSIKDKFPDWSFHLFGKDFKDLYADRLNKMVAEFKLQDTVFFYGAVKNVGSALEQCDIAVLPSFSEGLPLAVLEYGLYKLPAVATNVGEISKVITSEKEGQIIESNNSNQFIEAIQILIEQPNLRTEMGLNLNKRILSDYSEDAIIKEYIFWLQSSTNFVVKNTN</sequence>
<gene>
    <name evidence="3" type="ORF">SGQ83_12015</name>
</gene>
<keyword evidence="4" id="KW-1185">Reference proteome</keyword>
<dbReference type="InterPro" id="IPR001296">
    <property type="entry name" value="Glyco_trans_1"/>
</dbReference>
<organism evidence="3 4">
    <name type="scientific">Flavobacterium cupriresistens</name>
    <dbReference type="NCBI Taxonomy" id="2893885"/>
    <lineage>
        <taxon>Bacteria</taxon>
        <taxon>Pseudomonadati</taxon>
        <taxon>Bacteroidota</taxon>
        <taxon>Flavobacteriia</taxon>
        <taxon>Flavobacteriales</taxon>
        <taxon>Flavobacteriaceae</taxon>
        <taxon>Flavobacterium</taxon>
    </lineage>
</organism>
<keyword evidence="3" id="KW-0328">Glycosyltransferase</keyword>
<evidence type="ECO:0000313" key="3">
    <source>
        <dbReference type="EMBL" id="MDX6190076.1"/>
    </source>
</evidence>
<dbReference type="EC" id="2.4.-.-" evidence="3"/>